<evidence type="ECO:0000256" key="5">
    <source>
        <dbReference type="ARBA" id="ARBA00022801"/>
    </source>
</evidence>
<evidence type="ECO:0000313" key="14">
    <source>
        <dbReference type="EMBL" id="RXM36701.1"/>
    </source>
</evidence>
<dbReference type="PROSITE" id="PS51716">
    <property type="entry name" value="G_IRG"/>
    <property type="match status" value="1"/>
</dbReference>
<dbReference type="GO" id="GO:0016787">
    <property type="term" value="F:hydrolase activity"/>
    <property type="evidence" value="ECO:0007669"/>
    <property type="project" value="UniProtKB-KW"/>
</dbReference>
<keyword evidence="9 10" id="KW-0968">Cytoplasmic vesicle</keyword>
<feature type="transmembrane region" description="Helical" evidence="12">
    <location>
        <begin position="386"/>
        <end position="405"/>
    </location>
</feature>
<evidence type="ECO:0000256" key="7">
    <source>
        <dbReference type="ARBA" id="ARBA00023136"/>
    </source>
</evidence>
<dbReference type="GO" id="GO:0030132">
    <property type="term" value="C:clathrin coat of coated pit"/>
    <property type="evidence" value="ECO:0007669"/>
    <property type="project" value="InterPro"/>
</dbReference>
<dbReference type="InterPro" id="IPR030385">
    <property type="entry name" value="G_IRG_dom"/>
</dbReference>
<evidence type="ECO:0000313" key="15">
    <source>
        <dbReference type="Proteomes" id="UP000289886"/>
    </source>
</evidence>
<dbReference type="Pfam" id="PF05049">
    <property type="entry name" value="IIGP"/>
    <property type="match status" value="1"/>
</dbReference>
<evidence type="ECO:0000256" key="1">
    <source>
        <dbReference type="ARBA" id="ARBA00004180"/>
    </source>
</evidence>
<dbReference type="Pfam" id="PF01086">
    <property type="entry name" value="Clathrin_lg_ch"/>
    <property type="match status" value="1"/>
</dbReference>
<dbReference type="PROSITE" id="PS00224">
    <property type="entry name" value="CLATHRIN_LIGHT_CHN_1"/>
    <property type="match status" value="1"/>
</dbReference>
<accession>A0A444UNH2</accession>
<reference evidence="14 15" key="1">
    <citation type="submission" date="2019-01" db="EMBL/GenBank/DDBJ databases">
        <title>Draft Genome and Complete Hox-Cluster Characterization of the Sterlet Sturgeon (Acipenser ruthenus).</title>
        <authorList>
            <person name="Wei Q."/>
        </authorList>
    </citation>
    <scope>NUCLEOTIDE SEQUENCE [LARGE SCALE GENOMIC DNA]</scope>
    <source>
        <strain evidence="14">WHYD16114868_AA</strain>
        <tissue evidence="14">Blood</tissue>
    </source>
</reference>
<dbReference type="InterPro" id="IPR007743">
    <property type="entry name" value="Immunity-related_GTPase-like"/>
</dbReference>
<dbReference type="GO" id="GO:0030130">
    <property type="term" value="C:clathrin coat of trans-Golgi network vesicle"/>
    <property type="evidence" value="ECO:0007669"/>
    <property type="project" value="InterPro"/>
</dbReference>
<dbReference type="EMBL" id="SCEB01214192">
    <property type="protein sequence ID" value="RXM36701.1"/>
    <property type="molecule type" value="Genomic_DNA"/>
</dbReference>
<dbReference type="SUPFAM" id="SSF52540">
    <property type="entry name" value="P-loop containing nucleoside triphosphate hydrolases"/>
    <property type="match status" value="1"/>
</dbReference>
<evidence type="ECO:0000256" key="3">
    <source>
        <dbReference type="ARBA" id="ARBA00005429"/>
    </source>
</evidence>
<keyword evidence="12" id="KW-0812">Transmembrane</keyword>
<dbReference type="GO" id="GO:0006886">
    <property type="term" value="P:intracellular protein transport"/>
    <property type="evidence" value="ECO:0007669"/>
    <property type="project" value="InterPro"/>
</dbReference>
<dbReference type="GO" id="GO:0005525">
    <property type="term" value="F:GTP binding"/>
    <property type="evidence" value="ECO:0007669"/>
    <property type="project" value="UniProtKB-KW"/>
</dbReference>
<organism evidence="14 15">
    <name type="scientific">Acipenser ruthenus</name>
    <name type="common">Sterlet sturgeon</name>
    <dbReference type="NCBI Taxonomy" id="7906"/>
    <lineage>
        <taxon>Eukaryota</taxon>
        <taxon>Metazoa</taxon>
        <taxon>Chordata</taxon>
        <taxon>Craniata</taxon>
        <taxon>Vertebrata</taxon>
        <taxon>Euteleostomi</taxon>
        <taxon>Actinopterygii</taxon>
        <taxon>Chondrostei</taxon>
        <taxon>Acipenseriformes</taxon>
        <taxon>Acipenseridae</taxon>
        <taxon>Acipenser</taxon>
    </lineage>
</organism>
<evidence type="ECO:0000256" key="9">
    <source>
        <dbReference type="ARBA" id="ARBA00023329"/>
    </source>
</evidence>
<comment type="caution">
    <text evidence="14">The sequence shown here is derived from an EMBL/GenBank/DDBJ whole genome shotgun (WGS) entry which is preliminary data.</text>
</comment>
<dbReference type="GO" id="GO:0016192">
    <property type="term" value="P:vesicle-mediated transport"/>
    <property type="evidence" value="ECO:0007669"/>
    <property type="project" value="InterPro"/>
</dbReference>
<evidence type="ECO:0000256" key="4">
    <source>
        <dbReference type="ARBA" id="ARBA00022741"/>
    </source>
</evidence>
<dbReference type="PANTHER" id="PTHR32341">
    <property type="entry name" value="INTERFERON-INDUCIBLE GTPASE"/>
    <property type="match status" value="1"/>
</dbReference>
<dbReference type="AlphaFoldDB" id="A0A444UNH2"/>
<evidence type="ECO:0000256" key="8">
    <source>
        <dbReference type="ARBA" id="ARBA00023176"/>
    </source>
</evidence>
<comment type="similarity">
    <text evidence="2 10">Belongs to the clathrin light chain family.</text>
</comment>
<keyword evidence="15" id="KW-1185">Reference proteome</keyword>
<dbReference type="InterPro" id="IPR000996">
    <property type="entry name" value="Clathrin_L-chain"/>
</dbReference>
<evidence type="ECO:0000259" key="13">
    <source>
        <dbReference type="PROSITE" id="PS51716"/>
    </source>
</evidence>
<evidence type="ECO:0000256" key="2">
    <source>
        <dbReference type="ARBA" id="ARBA00005263"/>
    </source>
</evidence>
<gene>
    <name evidence="14" type="ORF">EOD39_11545</name>
</gene>
<keyword evidence="6" id="KW-0342">GTP-binding</keyword>
<evidence type="ECO:0000256" key="10">
    <source>
        <dbReference type="RuleBase" id="RU363137"/>
    </source>
</evidence>
<keyword evidence="7 10" id="KW-0472">Membrane</keyword>
<keyword evidence="12" id="KW-1133">Transmembrane helix</keyword>
<dbReference type="Proteomes" id="UP000289886">
    <property type="component" value="Unassembled WGS sequence"/>
</dbReference>
<keyword evidence="5" id="KW-0378">Hydrolase</keyword>
<evidence type="ECO:0000256" key="6">
    <source>
        <dbReference type="ARBA" id="ARBA00023134"/>
    </source>
</evidence>
<proteinExistence type="inferred from homology"/>
<dbReference type="PANTHER" id="PTHR32341:SF10">
    <property type="entry name" value="INTERFERON-INDUCIBLE GTPASE 5"/>
    <property type="match status" value="1"/>
</dbReference>
<comment type="similarity">
    <text evidence="3">Belongs to the TRAFAC class dynamin-like GTPase superfamily. IRG family.</text>
</comment>
<evidence type="ECO:0000256" key="11">
    <source>
        <dbReference type="SAM" id="MobiDB-lite"/>
    </source>
</evidence>
<keyword evidence="4" id="KW-0547">Nucleotide-binding</keyword>
<feature type="region of interest" description="Disordered" evidence="11">
    <location>
        <begin position="1"/>
        <end position="20"/>
    </location>
</feature>
<dbReference type="FunFam" id="3.40.50.300:FF:000541">
    <property type="entry name" value="Immunity related GTPase M"/>
    <property type="match status" value="1"/>
</dbReference>
<comment type="function">
    <text evidence="10">Clathrin is the major protein of the polyhedral coat of coated pits and vesicles.</text>
</comment>
<name>A0A444UNH2_ACIRT</name>
<sequence>MDDFDVLNAPQAAAGNGFGEEDPAAAFLAQQESEIAGIENDEGFSILDSGEIPSSLGNLTDVIDGAVNGDLHEESNGPSDTYAAISQVDRLQSEPESLRKWREEQLERLALLAPTGVVETTAEPTAYPHPKFPNVTIWDLPGIGTPNFKADEYLEQVNFKRYDFFIIIASERFRSNNVTLAMQIQEMKKKFYFVRSKIDENLRAERRKRGYSEEKTLDQIRQNCVQGLQDHGVKDPRVFLISSFDLKLYDFDRLEETLEKELPKHKRHILLLSLPNISLQVSKRKQEELRTRIWKLAALSCGVATVPIPGLSLVCDVAILVRELRLYYNTFSLDDESLQSLAQRVDKPVEDLKSVIKSPLAKEISSDVVLKLLTKAAGGGLMLAGYWLRIFPIIGSVAAGGISFGTTRYMLKSCLEELAEDAQNVLKKAFEVEV</sequence>
<comment type="subcellular location">
    <subcellularLocation>
        <location evidence="1 10">Cytoplasmic vesicle membrane</location>
        <topology evidence="1 10">Peripheral membrane protein</topology>
        <orientation evidence="1 10">Cytoplasmic side</orientation>
    </subcellularLocation>
    <subcellularLocation>
        <location evidence="10">Membrane</location>
        <location evidence="10">Coated pit</location>
        <topology evidence="10">Peripheral membrane protein</topology>
        <orientation evidence="10">Cytoplasmic side</orientation>
    </subcellularLocation>
    <text evidence="10">Cytoplasmic face of coated pits and vesicles.</text>
</comment>
<dbReference type="InterPro" id="IPR027417">
    <property type="entry name" value="P-loop_NTPase"/>
</dbReference>
<protein>
    <recommendedName>
        <fullName evidence="10">Clathrin light chain</fullName>
    </recommendedName>
</protein>
<dbReference type="GO" id="GO:0005198">
    <property type="term" value="F:structural molecule activity"/>
    <property type="evidence" value="ECO:0007669"/>
    <property type="project" value="InterPro"/>
</dbReference>
<keyword evidence="8 10" id="KW-0168">Coated pit</keyword>
<dbReference type="Gene3D" id="3.40.50.300">
    <property type="entry name" value="P-loop containing nucleotide triphosphate hydrolases"/>
    <property type="match status" value="1"/>
</dbReference>
<evidence type="ECO:0000256" key="12">
    <source>
        <dbReference type="SAM" id="Phobius"/>
    </source>
</evidence>
<dbReference type="InterPro" id="IPR051515">
    <property type="entry name" value="IRG"/>
</dbReference>
<feature type="domain" description="IRG-type G" evidence="13">
    <location>
        <begin position="81"/>
        <end position="261"/>
    </location>
</feature>